<proteinExistence type="inferred from homology"/>
<keyword evidence="5 13" id="KW-0349">Heme</keyword>
<dbReference type="GO" id="GO:0004497">
    <property type="term" value="F:monooxygenase activity"/>
    <property type="evidence" value="ECO:0007669"/>
    <property type="project" value="UniProtKB-KW"/>
</dbReference>
<dbReference type="AlphaFoldDB" id="A0A1B0AXD6"/>
<protein>
    <recommendedName>
        <fullName evidence="18">Cytochrome P450</fullName>
    </recommendedName>
</protein>
<name>A0A1B0AXD6_9MUSC</name>
<dbReference type="InterPro" id="IPR017972">
    <property type="entry name" value="Cyt_P450_CS"/>
</dbReference>
<evidence type="ECO:0000256" key="5">
    <source>
        <dbReference type="ARBA" id="ARBA00022617"/>
    </source>
</evidence>
<keyword evidence="6 13" id="KW-0479">Metal-binding</keyword>
<keyword evidence="15" id="KW-0812">Transmembrane</keyword>
<dbReference type="PANTHER" id="PTHR24292">
    <property type="entry name" value="CYTOCHROME P450"/>
    <property type="match status" value="1"/>
</dbReference>
<reference evidence="17" key="1">
    <citation type="submission" date="2015-01" db="EMBL/GenBank/DDBJ databases">
        <authorList>
            <person name="Aksoy S."/>
            <person name="Warren W."/>
            <person name="Wilson R.K."/>
        </authorList>
    </citation>
    <scope>NUCLEOTIDE SEQUENCE [LARGE SCALE GENOMIC DNA]</scope>
    <source>
        <strain evidence="17">IAEA</strain>
    </source>
</reference>
<sequence length="519" mass="60766">MIIKLLINRIGGNIVQHCKKRRIMNLPQFLMLTLLGSTTILYLIVKAAFSYWKYRGILHAKPTIPWGHMKGVGSKLHIADVLRRFYTLYSGQAPFIGFYAWLKPMVLMLDLDAIHQILVVNADHFQDRGLYNNVSTDPLTQNLIQLDGTAWKELHDKTKHLWLKDVILQTYPALMKVRKKFELTLKKEIRRETLTDVSGLIDQFNVDVIASLAYGLSDDFEENIPFRLFALNYINIKSRRYFLNIRMPNSLAFICPNWARWMNYRLFQPESTQHCLNMLRGKLKERAKLKSVPYDFLRIWSENRFPCKMNDNEIAGQAFSFLWAGLEACNSIVALCLYELAFQPKLQEKARKEVRKVLKKYENCMRHEMLNELVYLKQLLNETLRKYPPYPFLLRLTTKDYDLPNTVFALKRGNHVIIPVAAIHNDPDYYENPYQFDPEHFHSSKVKTRPVCAFLPFGLGSRSCIAQHFAMQQLLVGLMTLLNMYRFAPCQNTIAPLRFDNSKFFLQPKPRIQLLMKPT</sequence>
<evidence type="ECO:0000313" key="16">
    <source>
        <dbReference type="EnsemblMetazoa" id="GPPI011929-PA"/>
    </source>
</evidence>
<reference evidence="16" key="2">
    <citation type="submission" date="2020-05" db="UniProtKB">
        <authorList>
            <consortium name="EnsemblMetazoa"/>
        </authorList>
    </citation>
    <scope>IDENTIFICATION</scope>
    <source>
        <strain evidence="16">IAEA</strain>
    </source>
</reference>
<dbReference type="InterPro" id="IPR001128">
    <property type="entry name" value="Cyt_P450"/>
</dbReference>
<dbReference type="GO" id="GO:0005789">
    <property type="term" value="C:endoplasmic reticulum membrane"/>
    <property type="evidence" value="ECO:0007669"/>
    <property type="project" value="UniProtKB-SubCell"/>
</dbReference>
<organism evidence="16 17">
    <name type="scientific">Glossina palpalis gambiensis</name>
    <dbReference type="NCBI Taxonomy" id="67801"/>
    <lineage>
        <taxon>Eukaryota</taxon>
        <taxon>Metazoa</taxon>
        <taxon>Ecdysozoa</taxon>
        <taxon>Arthropoda</taxon>
        <taxon>Hexapoda</taxon>
        <taxon>Insecta</taxon>
        <taxon>Pterygota</taxon>
        <taxon>Neoptera</taxon>
        <taxon>Endopterygota</taxon>
        <taxon>Diptera</taxon>
        <taxon>Brachycera</taxon>
        <taxon>Muscomorpha</taxon>
        <taxon>Hippoboscoidea</taxon>
        <taxon>Glossinidae</taxon>
        <taxon>Glossina</taxon>
    </lineage>
</organism>
<evidence type="ECO:0000256" key="12">
    <source>
        <dbReference type="ARBA" id="ARBA00023136"/>
    </source>
</evidence>
<dbReference type="Proteomes" id="UP000092460">
    <property type="component" value="Unassembled WGS sequence"/>
</dbReference>
<dbReference type="InterPro" id="IPR050476">
    <property type="entry name" value="Insect_CytP450_Detox"/>
</dbReference>
<evidence type="ECO:0000256" key="7">
    <source>
        <dbReference type="ARBA" id="ARBA00022824"/>
    </source>
</evidence>
<dbReference type="STRING" id="67801.A0A1B0AXD6"/>
<evidence type="ECO:0000256" key="3">
    <source>
        <dbReference type="ARBA" id="ARBA00004406"/>
    </source>
</evidence>
<dbReference type="GO" id="GO:0020037">
    <property type="term" value="F:heme binding"/>
    <property type="evidence" value="ECO:0007669"/>
    <property type="project" value="InterPro"/>
</dbReference>
<dbReference type="Pfam" id="PF00067">
    <property type="entry name" value="p450"/>
    <property type="match status" value="1"/>
</dbReference>
<comment type="subcellular location">
    <subcellularLocation>
        <location evidence="3">Endoplasmic reticulum membrane</location>
        <topology evidence="3">Peripheral membrane protein</topology>
    </subcellularLocation>
    <subcellularLocation>
        <location evidence="2">Microsome membrane</location>
        <topology evidence="2">Peripheral membrane protein</topology>
    </subcellularLocation>
</comment>
<feature type="transmembrane region" description="Helical" evidence="15">
    <location>
        <begin position="29"/>
        <end position="52"/>
    </location>
</feature>
<feature type="binding site" description="axial binding residue" evidence="13">
    <location>
        <position position="464"/>
    </location>
    <ligand>
        <name>heme</name>
        <dbReference type="ChEBI" id="CHEBI:30413"/>
    </ligand>
    <ligandPart>
        <name>Fe</name>
        <dbReference type="ChEBI" id="CHEBI:18248"/>
    </ligandPart>
</feature>
<dbReference type="InterPro" id="IPR002401">
    <property type="entry name" value="Cyt_P450_E_grp-I"/>
</dbReference>
<comment type="cofactor">
    <cofactor evidence="1 13">
        <name>heme</name>
        <dbReference type="ChEBI" id="CHEBI:30413"/>
    </cofactor>
</comment>
<dbReference type="GO" id="GO:0005506">
    <property type="term" value="F:iron ion binding"/>
    <property type="evidence" value="ECO:0007669"/>
    <property type="project" value="InterPro"/>
</dbReference>
<dbReference type="GO" id="GO:0016705">
    <property type="term" value="F:oxidoreductase activity, acting on paired donors, with incorporation or reduction of molecular oxygen"/>
    <property type="evidence" value="ECO:0007669"/>
    <property type="project" value="InterPro"/>
</dbReference>
<dbReference type="EMBL" id="JXJN01005229">
    <property type="status" value="NOT_ANNOTATED_CDS"/>
    <property type="molecule type" value="Genomic_DNA"/>
</dbReference>
<accession>A0A1B0AXD6</accession>
<keyword evidence="10 13" id="KW-0408">Iron</keyword>
<evidence type="ECO:0000256" key="4">
    <source>
        <dbReference type="ARBA" id="ARBA00010617"/>
    </source>
</evidence>
<dbReference type="VEuPathDB" id="VectorBase:GPPI011929"/>
<evidence type="ECO:0000256" key="9">
    <source>
        <dbReference type="ARBA" id="ARBA00023002"/>
    </source>
</evidence>
<evidence type="ECO:0000256" key="8">
    <source>
        <dbReference type="ARBA" id="ARBA00022848"/>
    </source>
</evidence>
<evidence type="ECO:0000256" key="13">
    <source>
        <dbReference type="PIRSR" id="PIRSR602401-1"/>
    </source>
</evidence>
<keyword evidence="17" id="KW-1185">Reference proteome</keyword>
<keyword evidence="8" id="KW-0492">Microsome</keyword>
<comment type="similarity">
    <text evidence="4 14">Belongs to the cytochrome P450 family.</text>
</comment>
<dbReference type="Gene3D" id="1.10.630.10">
    <property type="entry name" value="Cytochrome P450"/>
    <property type="match status" value="1"/>
</dbReference>
<keyword evidence="12 15" id="KW-0472">Membrane</keyword>
<dbReference type="PRINTS" id="PR00385">
    <property type="entry name" value="P450"/>
</dbReference>
<keyword evidence="7" id="KW-0256">Endoplasmic reticulum</keyword>
<keyword evidence="15" id="KW-1133">Transmembrane helix</keyword>
<evidence type="ECO:0000256" key="11">
    <source>
        <dbReference type="ARBA" id="ARBA00023033"/>
    </source>
</evidence>
<evidence type="ECO:0000256" key="6">
    <source>
        <dbReference type="ARBA" id="ARBA00022723"/>
    </source>
</evidence>
<evidence type="ECO:0000313" key="17">
    <source>
        <dbReference type="Proteomes" id="UP000092460"/>
    </source>
</evidence>
<keyword evidence="11 14" id="KW-0503">Monooxygenase</keyword>
<dbReference type="EMBL" id="JXJN01005230">
    <property type="status" value="NOT_ANNOTATED_CDS"/>
    <property type="molecule type" value="Genomic_DNA"/>
</dbReference>
<dbReference type="PROSITE" id="PS00086">
    <property type="entry name" value="CYTOCHROME_P450"/>
    <property type="match status" value="1"/>
</dbReference>
<evidence type="ECO:0000256" key="14">
    <source>
        <dbReference type="RuleBase" id="RU000461"/>
    </source>
</evidence>
<dbReference type="SUPFAM" id="SSF48264">
    <property type="entry name" value="Cytochrome P450"/>
    <property type="match status" value="1"/>
</dbReference>
<dbReference type="CDD" id="cd11056">
    <property type="entry name" value="CYP6-like"/>
    <property type="match status" value="1"/>
</dbReference>
<dbReference type="InterPro" id="IPR036396">
    <property type="entry name" value="Cyt_P450_sf"/>
</dbReference>
<dbReference type="PRINTS" id="PR00463">
    <property type="entry name" value="EP450I"/>
</dbReference>
<dbReference type="EnsemblMetazoa" id="GPPI011929-RA">
    <property type="protein sequence ID" value="GPPI011929-PA"/>
    <property type="gene ID" value="GPPI011929"/>
</dbReference>
<evidence type="ECO:0000256" key="10">
    <source>
        <dbReference type="ARBA" id="ARBA00023004"/>
    </source>
</evidence>
<keyword evidence="9 14" id="KW-0560">Oxidoreductase</keyword>
<evidence type="ECO:0008006" key="18">
    <source>
        <dbReference type="Google" id="ProtNLM"/>
    </source>
</evidence>
<evidence type="ECO:0000256" key="15">
    <source>
        <dbReference type="SAM" id="Phobius"/>
    </source>
</evidence>
<evidence type="ECO:0000256" key="1">
    <source>
        <dbReference type="ARBA" id="ARBA00001971"/>
    </source>
</evidence>
<evidence type="ECO:0000256" key="2">
    <source>
        <dbReference type="ARBA" id="ARBA00004174"/>
    </source>
</evidence>
<dbReference type="PANTHER" id="PTHR24292:SF100">
    <property type="entry name" value="CYTOCHROME P450 6A16, ISOFORM B-RELATED"/>
    <property type="match status" value="1"/>
</dbReference>